<dbReference type="SUPFAM" id="SSF89807">
    <property type="entry name" value="Dodecin-like"/>
    <property type="match status" value="1"/>
</dbReference>
<organism evidence="1">
    <name type="scientific">hydrothermal vent metagenome</name>
    <dbReference type="NCBI Taxonomy" id="652676"/>
    <lineage>
        <taxon>unclassified sequences</taxon>
        <taxon>metagenomes</taxon>
        <taxon>ecological metagenomes</taxon>
    </lineage>
</organism>
<accession>A0A160U374</accession>
<dbReference type="PANTHER" id="PTHR39324">
    <property type="entry name" value="CALCIUM DODECIN"/>
    <property type="match status" value="1"/>
</dbReference>
<dbReference type="InterPro" id="IPR036694">
    <property type="entry name" value="Dodecin-like_sf"/>
</dbReference>
<gene>
    <name evidence="1" type="ORF">MGWOODY_Hyp488</name>
</gene>
<name>A0A160U374_9ZZZZ</name>
<protein>
    <recommendedName>
        <fullName evidence="2">Dodecin (COG3360) Flavin-binding</fullName>
    </recommendedName>
</protein>
<reference evidence="1" key="1">
    <citation type="submission" date="2015-10" db="EMBL/GenBank/DDBJ databases">
        <authorList>
            <person name="Gilbert D.G."/>
        </authorList>
    </citation>
    <scope>NUCLEOTIDE SEQUENCE</scope>
</reference>
<dbReference type="Pfam" id="PF07311">
    <property type="entry name" value="Dodecin"/>
    <property type="match status" value="1"/>
</dbReference>
<sequence>MASAHPPLRRIVGLSPISVDDAIDRALVQARDLFGEPDWFEVSTARGFISKGQVTHYEVSVELGYESKPKKSENDAYLNSVLSRRPNRRVRNTIDWRL</sequence>
<proteinExistence type="predicted"/>
<dbReference type="EMBL" id="CZQD01000039">
    <property type="protein sequence ID" value="CUS57324.1"/>
    <property type="molecule type" value="Genomic_DNA"/>
</dbReference>
<dbReference type="Gene3D" id="3.30.1660.10">
    <property type="entry name" value="Flavin-binding protein dodecin"/>
    <property type="match status" value="1"/>
</dbReference>
<dbReference type="InterPro" id="IPR009923">
    <property type="entry name" value="Dodecin"/>
</dbReference>
<evidence type="ECO:0000313" key="1">
    <source>
        <dbReference type="EMBL" id="CUS57324.1"/>
    </source>
</evidence>
<dbReference type="PANTHER" id="PTHR39324:SF1">
    <property type="entry name" value="CALCIUM DODECIN"/>
    <property type="match status" value="1"/>
</dbReference>
<dbReference type="AlphaFoldDB" id="A0A160U374"/>
<dbReference type="InterPro" id="IPR025543">
    <property type="entry name" value="Dodecin-like"/>
</dbReference>
<evidence type="ECO:0008006" key="2">
    <source>
        <dbReference type="Google" id="ProtNLM"/>
    </source>
</evidence>